<dbReference type="eggNOG" id="COG0768">
    <property type="taxonomic scope" value="Bacteria"/>
</dbReference>
<dbReference type="InterPro" id="IPR036138">
    <property type="entry name" value="PBP_dimer_sf"/>
</dbReference>
<dbReference type="InterPro" id="IPR012338">
    <property type="entry name" value="Beta-lactam/transpept-like"/>
</dbReference>
<dbReference type="InterPro" id="IPR005311">
    <property type="entry name" value="PBP_dimer"/>
</dbReference>
<evidence type="ECO:0000313" key="7">
    <source>
        <dbReference type="EMBL" id="EET60062.1"/>
    </source>
</evidence>
<sequence>MRFRKLQNTVKGEQMAARKKREQKFTREMQIKLMAIFAFILLLLVILNFLIAYINAKSGDQYAKVVLSQQTYDSKTIPYRRGEILDRNGNVLAKSDKVYNVVLDCKVINSSEDYIEPTIRALTQVFGLEEADVRNRISSEETKDSQYQIVKYGITLEEKQAYEDYTDLSEDRSLTQAQREELENVQGIWFEEDYVRSYPMDSVACTVLGFSNSLNDGIFGLEAYYDDVLNGVDGREYGYLNSDRELQENIIDPQNGNNVVSTIDVNIQQVVEKYIAQLEEENKNGPQESTQGHASKNTAVIVADPNTGEILAMATDKSFDLNDPQDLSSWYTEKELAAMTDEEKSEALNEMWYNFCVSEAFEVGSTYKPIVVASALDSGSITTSFGVTCNGYLQPVAEEDAIGCTGIHGEESLGDVLKNSCNPGMMTIGMDMGVETFCEYQDIFGFGKRTGIDLPNENSGSLHGVNKMGIMELCTSSFGQGFTATMVQELAAFCAVVNGGYYYKPHVVKQILDEDNSVVSNIEPLLLSQPISTKTSYQLREYLELVVSEGTATDAQIAGYDIGGKTGTAEKLPRGNGKYVISYIAAAPIDDPQVVVYAVIDEPNIENQEDGSYTKNLVKNIMQEILPYMGIYPTGELTEEEEQSLGMQVDTQPQTEMEVQYVYDEWGNLMYDETTWEPLTELVPVEVTESGYEADNVYGNVTPPEQSDDGTVDENWADGASQEELIYDDAG</sequence>
<dbReference type="GO" id="GO:0071555">
    <property type="term" value="P:cell wall organization"/>
    <property type="evidence" value="ECO:0007669"/>
    <property type="project" value="TreeGrafter"/>
</dbReference>
<evidence type="ECO:0000256" key="2">
    <source>
        <dbReference type="ARBA" id="ARBA00007171"/>
    </source>
</evidence>
<dbReference type="InterPro" id="IPR050515">
    <property type="entry name" value="Beta-lactam/transpept"/>
</dbReference>
<evidence type="ECO:0000259" key="6">
    <source>
        <dbReference type="Pfam" id="PF03717"/>
    </source>
</evidence>
<evidence type="ECO:0000256" key="4">
    <source>
        <dbReference type="SAM" id="MobiDB-lite"/>
    </source>
</evidence>
<feature type="compositionally biased region" description="Acidic residues" evidence="4">
    <location>
        <begin position="706"/>
        <end position="716"/>
    </location>
</feature>
<proteinExistence type="inferred from homology"/>
<evidence type="ECO:0000256" key="1">
    <source>
        <dbReference type="ARBA" id="ARBA00004370"/>
    </source>
</evidence>
<dbReference type="GO" id="GO:0005886">
    <property type="term" value="C:plasma membrane"/>
    <property type="evidence" value="ECO:0007669"/>
    <property type="project" value="TreeGrafter"/>
</dbReference>
<feature type="domain" description="Penicillin-binding protein transpeptidase" evidence="5">
    <location>
        <begin position="299"/>
        <end position="623"/>
    </location>
</feature>
<dbReference type="STRING" id="168384.SAMN05660368_02689"/>
<reference evidence="7" key="1">
    <citation type="submission" date="2009-07" db="EMBL/GenBank/DDBJ databases">
        <authorList>
            <person name="Weinstock G."/>
            <person name="Sodergren E."/>
            <person name="Clifton S."/>
            <person name="Fulton L."/>
            <person name="Fulton B."/>
            <person name="Courtney L."/>
            <person name="Fronick C."/>
            <person name="Harrison M."/>
            <person name="Strong C."/>
            <person name="Farmer C."/>
            <person name="Delahaunty K."/>
            <person name="Markovic C."/>
            <person name="Hall O."/>
            <person name="Minx P."/>
            <person name="Tomlinson C."/>
            <person name="Mitreva M."/>
            <person name="Nelson J."/>
            <person name="Hou S."/>
            <person name="Wollam A."/>
            <person name="Pepin K.H."/>
            <person name="Johnson M."/>
            <person name="Bhonagiri V."/>
            <person name="Nash W.E."/>
            <person name="Warren W."/>
            <person name="Chinwalla A."/>
            <person name="Mardis E.R."/>
            <person name="Wilson R.K."/>
        </authorList>
    </citation>
    <scope>NUCLEOTIDE SEQUENCE [LARGE SCALE GENOMIC DNA]</scope>
    <source>
        <strain evidence="7">DSM 14469</strain>
    </source>
</reference>
<comment type="subcellular location">
    <subcellularLocation>
        <location evidence="1">Membrane</location>
    </subcellularLocation>
</comment>
<dbReference type="SUPFAM" id="SSF56601">
    <property type="entry name" value="beta-lactamase/transpeptidase-like"/>
    <property type="match status" value="1"/>
</dbReference>
<dbReference type="Pfam" id="PF00905">
    <property type="entry name" value="Transpeptidase"/>
    <property type="match status" value="1"/>
</dbReference>
<keyword evidence="8" id="KW-1185">Reference proteome</keyword>
<comment type="similarity">
    <text evidence="2">Belongs to the transpeptidase family.</text>
</comment>
<comment type="caution">
    <text evidence="7">The sequence shown here is derived from an EMBL/GenBank/DDBJ whole genome shotgun (WGS) entry which is preliminary data.</text>
</comment>
<keyword evidence="3" id="KW-0472">Membrane</keyword>
<dbReference type="EMBL" id="ACCL02000013">
    <property type="protein sequence ID" value="EET60062.1"/>
    <property type="molecule type" value="Genomic_DNA"/>
</dbReference>
<dbReference type="GO" id="GO:0008658">
    <property type="term" value="F:penicillin binding"/>
    <property type="evidence" value="ECO:0007669"/>
    <property type="project" value="InterPro"/>
</dbReference>
<dbReference type="Gene3D" id="3.90.1310.10">
    <property type="entry name" value="Penicillin-binding protein 2a (Domain 2)"/>
    <property type="match status" value="1"/>
</dbReference>
<evidence type="ECO:0000259" key="5">
    <source>
        <dbReference type="Pfam" id="PF00905"/>
    </source>
</evidence>
<dbReference type="Proteomes" id="UP000005561">
    <property type="component" value="Unassembled WGS sequence"/>
</dbReference>
<protein>
    <submittedName>
        <fullName evidence="7">Penicillin-binding protein, transpeptidase domain protein</fullName>
    </submittedName>
</protein>
<evidence type="ECO:0000256" key="3">
    <source>
        <dbReference type="ARBA" id="ARBA00023136"/>
    </source>
</evidence>
<feature type="domain" description="Penicillin-binding protein dimerisation" evidence="6">
    <location>
        <begin position="77"/>
        <end position="243"/>
    </location>
</feature>
<organism evidence="7 8">
    <name type="scientific">Marvinbryantia formatexigens DSM 14469</name>
    <dbReference type="NCBI Taxonomy" id="478749"/>
    <lineage>
        <taxon>Bacteria</taxon>
        <taxon>Bacillati</taxon>
        <taxon>Bacillota</taxon>
        <taxon>Clostridia</taxon>
        <taxon>Lachnospirales</taxon>
        <taxon>Lachnospiraceae</taxon>
        <taxon>Marvinbryantia</taxon>
    </lineage>
</organism>
<accession>C6LH03</accession>
<dbReference type="AlphaFoldDB" id="C6LH03"/>
<dbReference type="SUPFAM" id="SSF56519">
    <property type="entry name" value="Penicillin binding protein dimerisation domain"/>
    <property type="match status" value="1"/>
</dbReference>
<dbReference type="PANTHER" id="PTHR30627:SF1">
    <property type="entry name" value="PEPTIDOGLYCAN D,D-TRANSPEPTIDASE FTSI"/>
    <property type="match status" value="1"/>
</dbReference>
<gene>
    <name evidence="7" type="ORF">BRYFOR_07913</name>
</gene>
<dbReference type="InterPro" id="IPR001460">
    <property type="entry name" value="PCN-bd_Tpept"/>
</dbReference>
<evidence type="ECO:0000313" key="8">
    <source>
        <dbReference type="Proteomes" id="UP000005561"/>
    </source>
</evidence>
<name>C6LH03_9FIRM</name>
<feature type="region of interest" description="Disordered" evidence="4">
    <location>
        <begin position="698"/>
        <end position="731"/>
    </location>
</feature>
<dbReference type="PANTHER" id="PTHR30627">
    <property type="entry name" value="PEPTIDOGLYCAN D,D-TRANSPEPTIDASE"/>
    <property type="match status" value="1"/>
</dbReference>
<dbReference type="Gene3D" id="3.40.710.10">
    <property type="entry name" value="DD-peptidase/beta-lactamase superfamily"/>
    <property type="match status" value="1"/>
</dbReference>
<dbReference type="Pfam" id="PF03717">
    <property type="entry name" value="PBP_dimer"/>
    <property type="match status" value="1"/>
</dbReference>